<dbReference type="Pfam" id="PF07744">
    <property type="entry name" value="SPOC"/>
    <property type="match status" value="1"/>
</dbReference>
<evidence type="ECO:0000256" key="4">
    <source>
        <dbReference type="ARBA" id="ARBA00023054"/>
    </source>
</evidence>
<comment type="subcellular location">
    <subcellularLocation>
        <location evidence="1">Nucleus</location>
    </subcellularLocation>
</comment>
<evidence type="ECO:0000313" key="10">
    <source>
        <dbReference type="Proteomes" id="UP000194236"/>
    </source>
</evidence>
<dbReference type="GO" id="GO:0005634">
    <property type="term" value="C:nucleus"/>
    <property type="evidence" value="ECO:0007669"/>
    <property type="project" value="UniProtKB-SubCell"/>
</dbReference>
<dbReference type="Gene3D" id="2.40.290.10">
    <property type="match status" value="1"/>
</dbReference>
<feature type="region of interest" description="Disordered" evidence="7">
    <location>
        <begin position="1"/>
        <end position="55"/>
    </location>
</feature>
<dbReference type="EMBL" id="MUJZ01019629">
    <property type="protein sequence ID" value="OTF80172.1"/>
    <property type="molecule type" value="Genomic_DNA"/>
</dbReference>
<feature type="compositionally biased region" description="Polar residues" evidence="7">
    <location>
        <begin position="16"/>
        <end position="43"/>
    </location>
</feature>
<dbReference type="SUPFAM" id="SSF100939">
    <property type="entry name" value="SPOC domain-like"/>
    <property type="match status" value="1"/>
</dbReference>
<reference evidence="9 10" key="1">
    <citation type="submission" date="2017-03" db="EMBL/GenBank/DDBJ databases">
        <title>Genome Survey of Euroglyphus maynei.</title>
        <authorList>
            <person name="Arlian L.G."/>
            <person name="Morgan M.S."/>
            <person name="Rider S.D."/>
        </authorList>
    </citation>
    <scope>NUCLEOTIDE SEQUENCE [LARGE SCALE GENOMIC DNA]</scope>
    <source>
        <strain evidence="9">Arlian Lab</strain>
        <tissue evidence="9">Whole body</tissue>
    </source>
</reference>
<dbReference type="InterPro" id="IPR010912">
    <property type="entry name" value="SPOC_met"/>
</dbReference>
<evidence type="ECO:0000259" key="8">
    <source>
        <dbReference type="PROSITE" id="PS50917"/>
    </source>
</evidence>
<evidence type="ECO:0000256" key="1">
    <source>
        <dbReference type="ARBA" id="ARBA00004123"/>
    </source>
</evidence>
<protein>
    <recommendedName>
        <fullName evidence="8">SPOC domain-containing protein</fullName>
    </recommendedName>
</protein>
<evidence type="ECO:0000313" key="9">
    <source>
        <dbReference type="EMBL" id="OTF80172.1"/>
    </source>
</evidence>
<evidence type="ECO:0000256" key="6">
    <source>
        <dbReference type="ARBA" id="ARBA00023242"/>
    </source>
</evidence>
<dbReference type="FunFam" id="2.40.290.10:FF:000002">
    <property type="entry name" value="Spen family transcriptional repressor"/>
    <property type="match status" value="1"/>
</dbReference>
<keyword evidence="4" id="KW-0175">Coiled coil</keyword>
<keyword evidence="2" id="KW-0694">RNA-binding</keyword>
<dbReference type="PROSITE" id="PS50917">
    <property type="entry name" value="SPOC"/>
    <property type="match status" value="1"/>
</dbReference>
<keyword evidence="6" id="KW-0539">Nucleus</keyword>
<accession>A0A1Y3BH28</accession>
<comment type="caution">
    <text evidence="9">The sequence shown here is derived from an EMBL/GenBank/DDBJ whole genome shotgun (WGS) entry which is preliminary data.</text>
</comment>
<keyword evidence="3" id="KW-0805">Transcription regulation</keyword>
<feature type="domain" description="SPOC" evidence="8">
    <location>
        <begin position="72"/>
        <end position="233"/>
    </location>
</feature>
<proteinExistence type="predicted"/>
<dbReference type="GO" id="GO:0003723">
    <property type="term" value="F:RNA binding"/>
    <property type="evidence" value="ECO:0007669"/>
    <property type="project" value="UniProtKB-KW"/>
</dbReference>
<sequence length="239" mass="26587">MSYQRVLSPNLPQPLSRPSSECSIDQVTLSNIKRTSNIESSQITPPPVTNSTTSSQMIPPNGPNYPSTNTSQHVILQRHPMLWQGLLTLKNEQAAVQMHYVCGNRNVAVQALPFHESNSASLRITQRMRFEPSQLQSLENKIQSKDECCILLALPCGRDQVDVLTQSNNLRKYFITYLQSKLAAGIVNDSAGFITHIFPPCDFSEQHLVQTAPDMLHHLSGISHLMVVITTTTNTTNHA</sequence>
<keyword evidence="10" id="KW-1185">Reference proteome</keyword>
<evidence type="ECO:0000256" key="5">
    <source>
        <dbReference type="ARBA" id="ARBA00023163"/>
    </source>
</evidence>
<keyword evidence="5" id="KW-0804">Transcription</keyword>
<evidence type="ECO:0000256" key="3">
    <source>
        <dbReference type="ARBA" id="ARBA00023015"/>
    </source>
</evidence>
<dbReference type="Proteomes" id="UP000194236">
    <property type="component" value="Unassembled WGS sequence"/>
</dbReference>
<gene>
    <name evidence="9" type="ORF">BLA29_007975</name>
</gene>
<evidence type="ECO:0000256" key="2">
    <source>
        <dbReference type="ARBA" id="ARBA00022884"/>
    </source>
</evidence>
<dbReference type="OrthoDB" id="6407164at2759"/>
<dbReference type="InterPro" id="IPR012921">
    <property type="entry name" value="SPOC_C"/>
</dbReference>
<name>A0A1Y3BH28_EURMA</name>
<dbReference type="CDD" id="cd21543">
    <property type="entry name" value="SPOC_SHARP"/>
    <property type="match status" value="1"/>
</dbReference>
<dbReference type="InterPro" id="IPR016194">
    <property type="entry name" value="SPOC-like_C_dom_sf"/>
</dbReference>
<organism evidence="9 10">
    <name type="scientific">Euroglyphus maynei</name>
    <name type="common">Mayne's house dust mite</name>
    <dbReference type="NCBI Taxonomy" id="6958"/>
    <lineage>
        <taxon>Eukaryota</taxon>
        <taxon>Metazoa</taxon>
        <taxon>Ecdysozoa</taxon>
        <taxon>Arthropoda</taxon>
        <taxon>Chelicerata</taxon>
        <taxon>Arachnida</taxon>
        <taxon>Acari</taxon>
        <taxon>Acariformes</taxon>
        <taxon>Sarcoptiformes</taxon>
        <taxon>Astigmata</taxon>
        <taxon>Psoroptidia</taxon>
        <taxon>Analgoidea</taxon>
        <taxon>Pyroglyphidae</taxon>
        <taxon>Pyroglyphinae</taxon>
        <taxon>Euroglyphus</taxon>
    </lineage>
</organism>
<dbReference type="AlphaFoldDB" id="A0A1Y3BH28"/>
<evidence type="ECO:0000256" key="7">
    <source>
        <dbReference type="SAM" id="MobiDB-lite"/>
    </source>
</evidence>